<dbReference type="InterPro" id="IPR015890">
    <property type="entry name" value="Chorismate_C"/>
</dbReference>
<gene>
    <name evidence="2" type="ORF">SAMN06265370_114120</name>
</gene>
<dbReference type="GO" id="GO:0009396">
    <property type="term" value="P:folic acid-containing compound biosynthetic process"/>
    <property type="evidence" value="ECO:0007669"/>
    <property type="project" value="InterPro"/>
</dbReference>
<evidence type="ECO:0000259" key="1">
    <source>
        <dbReference type="Pfam" id="PF00425"/>
    </source>
</evidence>
<dbReference type="InterPro" id="IPR005802">
    <property type="entry name" value="ADC_synth_comp_1"/>
</dbReference>
<dbReference type="Proteomes" id="UP000198417">
    <property type="component" value="Unassembled WGS sequence"/>
</dbReference>
<dbReference type="OrthoDB" id="9803598at2"/>
<accession>A0A238Y6Z1</accession>
<name>A0A238Y6Z1_9RHOB</name>
<dbReference type="InterPro" id="IPR019999">
    <property type="entry name" value="Anth_synth_I-like"/>
</dbReference>
<dbReference type="InterPro" id="IPR005801">
    <property type="entry name" value="ADC_synthase"/>
</dbReference>
<dbReference type="NCBIfam" id="NF005698">
    <property type="entry name" value="PRK07508.1"/>
    <property type="match status" value="1"/>
</dbReference>
<evidence type="ECO:0000313" key="3">
    <source>
        <dbReference type="Proteomes" id="UP000198417"/>
    </source>
</evidence>
<keyword evidence="3" id="KW-1185">Reference proteome</keyword>
<evidence type="ECO:0000313" key="2">
    <source>
        <dbReference type="EMBL" id="SNR66099.1"/>
    </source>
</evidence>
<dbReference type="PRINTS" id="PR00095">
    <property type="entry name" value="ANTSNTHASEI"/>
</dbReference>
<dbReference type="RefSeq" id="WP_089271986.1">
    <property type="nucleotide sequence ID" value="NZ_FZNN01000014.1"/>
</dbReference>
<dbReference type="AlphaFoldDB" id="A0A238Y6Z1"/>
<dbReference type="SUPFAM" id="SSF56322">
    <property type="entry name" value="ADC synthase"/>
    <property type="match status" value="1"/>
</dbReference>
<organism evidence="2 3">
    <name type="scientific">Puniceibacterium sediminis</name>
    <dbReference type="NCBI Taxonomy" id="1608407"/>
    <lineage>
        <taxon>Bacteria</taxon>
        <taxon>Pseudomonadati</taxon>
        <taxon>Pseudomonadota</taxon>
        <taxon>Alphaproteobacteria</taxon>
        <taxon>Rhodobacterales</taxon>
        <taxon>Paracoccaceae</taxon>
        <taxon>Puniceibacterium</taxon>
    </lineage>
</organism>
<dbReference type="NCBIfam" id="TIGR00553">
    <property type="entry name" value="pabB"/>
    <property type="match status" value="1"/>
</dbReference>
<dbReference type="Gene3D" id="3.60.120.10">
    <property type="entry name" value="Anthranilate synthase"/>
    <property type="match status" value="1"/>
</dbReference>
<reference evidence="2 3" key="1">
    <citation type="submission" date="2017-06" db="EMBL/GenBank/DDBJ databases">
        <authorList>
            <person name="Kim H.J."/>
            <person name="Triplett B.A."/>
        </authorList>
    </citation>
    <scope>NUCLEOTIDE SEQUENCE [LARGE SCALE GENOMIC DNA]</scope>
    <source>
        <strain evidence="2 3">DSM 29052</strain>
    </source>
</reference>
<dbReference type="EMBL" id="FZNN01000014">
    <property type="protein sequence ID" value="SNR66099.1"/>
    <property type="molecule type" value="Genomic_DNA"/>
</dbReference>
<dbReference type="GO" id="GO:0000162">
    <property type="term" value="P:L-tryptophan biosynthetic process"/>
    <property type="evidence" value="ECO:0007669"/>
    <property type="project" value="TreeGrafter"/>
</dbReference>
<feature type="domain" description="Chorismate-utilising enzyme C-terminal" evidence="1">
    <location>
        <begin position="110"/>
        <end position="365"/>
    </location>
</feature>
<dbReference type="GO" id="GO:0046820">
    <property type="term" value="F:4-amino-4-deoxychorismate synthase activity"/>
    <property type="evidence" value="ECO:0007669"/>
    <property type="project" value="TreeGrafter"/>
</dbReference>
<protein>
    <submittedName>
        <fullName evidence="2">Para-aminobenzoate synthetase component 1</fullName>
    </submittedName>
</protein>
<dbReference type="Pfam" id="PF00425">
    <property type="entry name" value="Chorismate_bind"/>
    <property type="match status" value="1"/>
</dbReference>
<sequence length="372" mass="39166">MGTPRVIFDAGPLAGGSAFSAPLRLIRADTPAEVPGALAAMAAAQAAGHWLAGCASYELGYVFSSKLRGLLPAARSVPLLLFGVFDGPSGDVRLAEGAAGLSAPEPEWSFDEYAAAFGAVHAQITRGEIYQGNLTFPMSARWSGSAEALYGRLKARQAAPHGAFVDLGGPVLLSRSPELFFSLDASGRMVARPMKGTVARGLSAAEDAERVAWMRGSEKNRAENLMIVDLLRNDMSRISEVGSVRVPQLYTVETYATLHQMVSEVTAQVRAGVGIAEIFEALFPCGSITGAPKIRAMQILRGLEGAARDAYCGAIGWIAPGGEMAFSVAIRTLMCFADGTARLNVGGGIVYDSTAEEEYGEALLKARFAVLE</sequence>
<proteinExistence type="predicted"/>
<dbReference type="PANTHER" id="PTHR11236:SF50">
    <property type="entry name" value="AMINODEOXYCHORISMATE SYNTHASE COMPONENT 1"/>
    <property type="match status" value="1"/>
</dbReference>
<dbReference type="PANTHER" id="PTHR11236">
    <property type="entry name" value="AMINOBENZOATE/ANTHRANILATE SYNTHASE"/>
    <property type="match status" value="1"/>
</dbReference>